<reference evidence="3" key="1">
    <citation type="submission" date="2017-09" db="EMBL/GenBank/DDBJ databases">
        <title>Depth-based differentiation of microbial function through sediment-hosted aquifers and enrichment of novel symbionts in the deep terrestrial subsurface.</title>
        <authorList>
            <person name="Probst A.J."/>
            <person name="Ladd B."/>
            <person name="Jarett J.K."/>
            <person name="Geller-Mcgrath D.E."/>
            <person name="Sieber C.M.K."/>
            <person name="Emerson J.B."/>
            <person name="Anantharaman K."/>
            <person name="Thomas B.C."/>
            <person name="Malmstrom R."/>
            <person name="Stieglmeier M."/>
            <person name="Klingl A."/>
            <person name="Woyke T."/>
            <person name="Ryan C.M."/>
            <person name="Banfield J.F."/>
        </authorList>
    </citation>
    <scope>NUCLEOTIDE SEQUENCE [LARGE SCALE GENOMIC DNA]</scope>
</reference>
<feature type="compositionally biased region" description="Basic and acidic residues" evidence="1">
    <location>
        <begin position="249"/>
        <end position="262"/>
    </location>
</feature>
<dbReference type="SUPFAM" id="SSF64182">
    <property type="entry name" value="DHH phosphoesterases"/>
    <property type="match status" value="1"/>
</dbReference>
<evidence type="ECO:0000313" key="3">
    <source>
        <dbReference type="Proteomes" id="UP000231474"/>
    </source>
</evidence>
<dbReference type="PANTHER" id="PTHR47618">
    <property type="entry name" value="BIFUNCTIONAL OLIGORIBONUCLEASE AND PAP PHOSPHATASE NRNA"/>
    <property type="match status" value="1"/>
</dbReference>
<dbReference type="AlphaFoldDB" id="A0A2M8L4J6"/>
<dbReference type="Gene3D" id="3.90.1640.10">
    <property type="entry name" value="inorganic pyrophosphatase (n-terminal core)"/>
    <property type="match status" value="1"/>
</dbReference>
<dbReference type="PANTHER" id="PTHR47618:SF1">
    <property type="entry name" value="BIFUNCTIONAL OLIGORIBONUCLEASE AND PAP PHOSPHATASE NRNA"/>
    <property type="match status" value="1"/>
</dbReference>
<gene>
    <name evidence="2" type="ORF">COU95_00255</name>
</gene>
<accession>A0A2M8L4J6</accession>
<evidence type="ECO:0000313" key="2">
    <source>
        <dbReference type="EMBL" id="PJE67822.1"/>
    </source>
</evidence>
<protein>
    <submittedName>
        <fullName evidence="2">Uncharacterized protein</fullName>
    </submittedName>
</protein>
<name>A0A2M8L4J6_9BACT</name>
<comment type="caution">
    <text evidence="2">The sequence shown here is derived from an EMBL/GenBank/DDBJ whole genome shotgun (WGS) entry which is preliminary data.</text>
</comment>
<proteinExistence type="predicted"/>
<evidence type="ECO:0000256" key="1">
    <source>
        <dbReference type="SAM" id="MobiDB-lite"/>
    </source>
</evidence>
<dbReference type="InterPro" id="IPR051319">
    <property type="entry name" value="Oligoribo/pAp-PDE_c-di-AMP_PDE"/>
</dbReference>
<sequence>MKTYSFAEIQRLLGPAQNILICLPKSITLDQAAAGLSLFLSLGKAGKNVNIVSAEPMTVGFSHLVGLDKVADKISGVNLVLTIDAPIENIDKISTQDDGKRLSLVIAPKTGMPPVSREQIIFNQGGTGTDLVITVGARRLEGLGKIYLENQGIFQGKPIINIDNNSQNSNFGRLNIIDPDASSCSEMVASLICGMGFPADEDIGSNLLLGLKEETRNFQIEKVSADTFETAAFCLRVGGRREAVLKPEESVKEVKKVEEKKPSQPPSDWLEPKIYKGSTLP</sequence>
<dbReference type="InterPro" id="IPR038763">
    <property type="entry name" value="DHH_sf"/>
</dbReference>
<dbReference type="Proteomes" id="UP000231474">
    <property type="component" value="Unassembled WGS sequence"/>
</dbReference>
<organism evidence="2 3">
    <name type="scientific">Candidatus Shapirobacteria bacterium CG10_big_fil_rev_8_21_14_0_10_40_9</name>
    <dbReference type="NCBI Taxonomy" id="1974888"/>
    <lineage>
        <taxon>Bacteria</taxon>
        <taxon>Candidatus Shapironibacteriota</taxon>
    </lineage>
</organism>
<feature type="region of interest" description="Disordered" evidence="1">
    <location>
        <begin position="249"/>
        <end position="281"/>
    </location>
</feature>
<dbReference type="EMBL" id="PFEK01000005">
    <property type="protein sequence ID" value="PJE67822.1"/>
    <property type="molecule type" value="Genomic_DNA"/>
</dbReference>